<dbReference type="STRING" id="1293891.TMES_16560"/>
<organism evidence="1 2">
    <name type="scientific">Thalassospira mesophila</name>
    <dbReference type="NCBI Taxonomy" id="1293891"/>
    <lineage>
        <taxon>Bacteria</taxon>
        <taxon>Pseudomonadati</taxon>
        <taxon>Pseudomonadota</taxon>
        <taxon>Alphaproteobacteria</taxon>
        <taxon>Rhodospirillales</taxon>
        <taxon>Thalassospiraceae</taxon>
        <taxon>Thalassospira</taxon>
    </lineage>
</organism>
<evidence type="ECO:0000313" key="2">
    <source>
        <dbReference type="Proteomes" id="UP000193391"/>
    </source>
</evidence>
<protein>
    <submittedName>
        <fullName evidence="1">Uncharacterized protein</fullName>
    </submittedName>
</protein>
<reference evidence="1 2" key="1">
    <citation type="submission" date="2014-03" db="EMBL/GenBank/DDBJ databases">
        <title>The draft genome sequence of Thalassospira mesophila JCM 18969.</title>
        <authorList>
            <person name="Lai Q."/>
            <person name="Shao Z."/>
        </authorList>
    </citation>
    <scope>NUCLEOTIDE SEQUENCE [LARGE SCALE GENOMIC DNA]</scope>
    <source>
        <strain evidence="1 2">JCM 18969</strain>
    </source>
</reference>
<gene>
    <name evidence="1" type="ORF">TMES_16560</name>
</gene>
<evidence type="ECO:0000313" key="1">
    <source>
        <dbReference type="EMBL" id="OSQ37044.1"/>
    </source>
</evidence>
<comment type="caution">
    <text evidence="1">The sequence shown here is derived from an EMBL/GenBank/DDBJ whole genome shotgun (WGS) entry which is preliminary data.</text>
</comment>
<dbReference type="AlphaFoldDB" id="A0A1Y2KXT9"/>
<accession>A0A1Y2KXT9</accession>
<dbReference type="EMBL" id="JFKA01000008">
    <property type="protein sequence ID" value="OSQ37044.1"/>
    <property type="molecule type" value="Genomic_DNA"/>
</dbReference>
<name>A0A1Y2KXT9_9PROT</name>
<keyword evidence="2" id="KW-1185">Reference proteome</keyword>
<dbReference type="Proteomes" id="UP000193391">
    <property type="component" value="Unassembled WGS sequence"/>
</dbReference>
<sequence>MLYNRKLSRVHPVIANLLSNWHLFAVFSHHQCYGLHHKPPGNGMSLPARFVRPASLPTR</sequence>
<proteinExistence type="predicted"/>